<evidence type="ECO:0000313" key="4">
    <source>
        <dbReference type="EMBL" id="GMH19052.1"/>
    </source>
</evidence>
<evidence type="ECO:0000256" key="2">
    <source>
        <dbReference type="ARBA" id="ARBA00022734"/>
    </source>
</evidence>
<accession>A0AAD3SYT4</accession>
<dbReference type="Proteomes" id="UP001279734">
    <property type="component" value="Unassembled WGS sequence"/>
</dbReference>
<dbReference type="Gene3D" id="2.60.120.200">
    <property type="match status" value="1"/>
</dbReference>
<reference evidence="4" key="1">
    <citation type="submission" date="2023-05" db="EMBL/GenBank/DDBJ databases">
        <title>Nepenthes gracilis genome sequencing.</title>
        <authorList>
            <person name="Fukushima K."/>
        </authorList>
    </citation>
    <scope>NUCLEOTIDE SEQUENCE</scope>
    <source>
        <strain evidence="4">SING2019-196</strain>
    </source>
</reference>
<name>A0AAD3SYT4_NEPGR</name>
<proteinExistence type="inferred from homology"/>
<organism evidence="4 5">
    <name type="scientific">Nepenthes gracilis</name>
    <name type="common">Slender pitcher plant</name>
    <dbReference type="NCBI Taxonomy" id="150966"/>
    <lineage>
        <taxon>Eukaryota</taxon>
        <taxon>Viridiplantae</taxon>
        <taxon>Streptophyta</taxon>
        <taxon>Embryophyta</taxon>
        <taxon>Tracheophyta</taxon>
        <taxon>Spermatophyta</taxon>
        <taxon>Magnoliopsida</taxon>
        <taxon>eudicotyledons</taxon>
        <taxon>Gunneridae</taxon>
        <taxon>Pentapetalae</taxon>
        <taxon>Caryophyllales</taxon>
        <taxon>Nepenthaceae</taxon>
        <taxon>Nepenthes</taxon>
    </lineage>
</organism>
<evidence type="ECO:0000259" key="3">
    <source>
        <dbReference type="Pfam" id="PF00139"/>
    </source>
</evidence>
<evidence type="ECO:0000313" key="5">
    <source>
        <dbReference type="Proteomes" id="UP001279734"/>
    </source>
</evidence>
<dbReference type="AlphaFoldDB" id="A0AAD3SYT4"/>
<dbReference type="InterPro" id="IPR013320">
    <property type="entry name" value="ConA-like_dom_sf"/>
</dbReference>
<dbReference type="InterPro" id="IPR011009">
    <property type="entry name" value="Kinase-like_dom_sf"/>
</dbReference>
<keyword evidence="5" id="KW-1185">Reference proteome</keyword>
<gene>
    <name evidence="4" type="ORF">Nepgr_020893</name>
</gene>
<dbReference type="PANTHER" id="PTHR32401:SF50">
    <property type="entry name" value="OS07G0133000 PROTEIN"/>
    <property type="match status" value="1"/>
</dbReference>
<comment type="caution">
    <text evidence="4">The sequence shown here is derived from an EMBL/GenBank/DDBJ whole genome shotgun (WGS) entry which is preliminary data.</text>
</comment>
<dbReference type="InterPro" id="IPR001220">
    <property type="entry name" value="Legume_lectin_dom"/>
</dbReference>
<dbReference type="EMBL" id="BSYO01000020">
    <property type="protein sequence ID" value="GMH19052.1"/>
    <property type="molecule type" value="Genomic_DNA"/>
</dbReference>
<dbReference type="InterPro" id="IPR050258">
    <property type="entry name" value="Leguminous_Lectin"/>
</dbReference>
<sequence length="113" mass="12254">MAPSKELLVLFPAANPGLLNASDNGNFTDHVFAVEFDTFRDLEFDDINDNHVGIDLNSLILLGDFGLSKLLKHGSNLSTTRVVGTMGYLAARADQDREANDAALMCLHSLLCC</sequence>
<dbReference type="SUPFAM" id="SSF49899">
    <property type="entry name" value="Concanavalin A-like lectins/glucanases"/>
    <property type="match status" value="1"/>
</dbReference>
<evidence type="ECO:0000256" key="1">
    <source>
        <dbReference type="ARBA" id="ARBA00007606"/>
    </source>
</evidence>
<comment type="similarity">
    <text evidence="1">Belongs to the leguminous lectin family.</text>
</comment>
<dbReference type="PANTHER" id="PTHR32401">
    <property type="entry name" value="CONCANAVALIN A-LIKE LECTIN FAMILY PROTEIN"/>
    <property type="match status" value="1"/>
</dbReference>
<dbReference type="SUPFAM" id="SSF56112">
    <property type="entry name" value="Protein kinase-like (PK-like)"/>
    <property type="match status" value="1"/>
</dbReference>
<dbReference type="GO" id="GO:0030246">
    <property type="term" value="F:carbohydrate binding"/>
    <property type="evidence" value="ECO:0007669"/>
    <property type="project" value="UniProtKB-KW"/>
</dbReference>
<feature type="domain" description="Legume lectin" evidence="3">
    <location>
        <begin position="17"/>
        <end position="59"/>
    </location>
</feature>
<keyword evidence="2" id="KW-0430">Lectin</keyword>
<dbReference type="Pfam" id="PF00139">
    <property type="entry name" value="Lectin_legB"/>
    <property type="match status" value="1"/>
</dbReference>
<protein>
    <recommendedName>
        <fullName evidence="3">Legume lectin domain-containing protein</fullName>
    </recommendedName>
</protein>